<keyword evidence="1" id="KW-0732">Signal</keyword>
<protein>
    <recommendedName>
        <fullName evidence="4">Carboxypeptidase regulatory-like domain-containing protein</fullName>
    </recommendedName>
</protein>
<dbReference type="Proteomes" id="UP000187735">
    <property type="component" value="Chromosome"/>
</dbReference>
<reference evidence="2 3" key="1">
    <citation type="journal article" date="2016" name="Front. Microbiol.">
        <title>Fuerstia marisgermanicae gen. nov., sp. nov., an Unusual Member of the Phylum Planctomycetes from the German Wadden Sea.</title>
        <authorList>
            <person name="Kohn T."/>
            <person name="Heuer A."/>
            <person name="Jogler M."/>
            <person name="Vollmers J."/>
            <person name="Boedeker C."/>
            <person name="Bunk B."/>
            <person name="Rast P."/>
            <person name="Borchert D."/>
            <person name="Glockner I."/>
            <person name="Freese H.M."/>
            <person name="Klenk H.P."/>
            <person name="Overmann J."/>
            <person name="Kaster A.K."/>
            <person name="Rohde M."/>
            <person name="Wiegand S."/>
            <person name="Jogler C."/>
        </authorList>
    </citation>
    <scope>NUCLEOTIDE SEQUENCE [LARGE SCALE GENOMIC DNA]</scope>
    <source>
        <strain evidence="2 3">NH11</strain>
    </source>
</reference>
<sequence length="217" mass="21880" precursor="true">MKNNQGIRLAAVAVTAMVLPLNAAEPNSTATHSAPLVDVALAPGGELVGVILGSDGLPIANAFVQVLHQRSIVANVKTDAQGRCRIQGLRSGVHVVRTSQSQQTCRFWTAEAAPPRAKRGIVLAGSNSVIRGQCGCSQCCPSECTIAIPCGEVAYGESTCGEGCDEASGFGGGGLLANTSRSTLVGIGLFAGAAVAVGTSVSDRNSALRSPPTPASP</sequence>
<proteinExistence type="predicted"/>
<feature type="chain" id="PRO_5012026586" description="Carboxypeptidase regulatory-like domain-containing protein" evidence="1">
    <location>
        <begin position="24"/>
        <end position="217"/>
    </location>
</feature>
<accession>A0A1P8WSC9</accession>
<name>A0A1P8WSC9_9PLAN</name>
<dbReference type="OrthoDB" id="284841at2"/>
<dbReference type="SUPFAM" id="SSF49452">
    <property type="entry name" value="Starch-binding domain-like"/>
    <property type="match status" value="1"/>
</dbReference>
<dbReference type="GO" id="GO:0030246">
    <property type="term" value="F:carbohydrate binding"/>
    <property type="evidence" value="ECO:0007669"/>
    <property type="project" value="InterPro"/>
</dbReference>
<gene>
    <name evidence="2" type="ORF">Fuma_06640</name>
</gene>
<organism evidence="2 3">
    <name type="scientific">Fuerstiella marisgermanici</name>
    <dbReference type="NCBI Taxonomy" id="1891926"/>
    <lineage>
        <taxon>Bacteria</taxon>
        <taxon>Pseudomonadati</taxon>
        <taxon>Planctomycetota</taxon>
        <taxon>Planctomycetia</taxon>
        <taxon>Planctomycetales</taxon>
        <taxon>Planctomycetaceae</taxon>
        <taxon>Fuerstiella</taxon>
    </lineage>
</organism>
<evidence type="ECO:0000313" key="3">
    <source>
        <dbReference type="Proteomes" id="UP000187735"/>
    </source>
</evidence>
<dbReference type="KEGG" id="fmr:Fuma_06640"/>
<evidence type="ECO:0008006" key="4">
    <source>
        <dbReference type="Google" id="ProtNLM"/>
    </source>
</evidence>
<evidence type="ECO:0000256" key="1">
    <source>
        <dbReference type="SAM" id="SignalP"/>
    </source>
</evidence>
<dbReference type="EMBL" id="CP017641">
    <property type="protein sequence ID" value="APZ96964.1"/>
    <property type="molecule type" value="Genomic_DNA"/>
</dbReference>
<dbReference type="RefSeq" id="WP_077027923.1">
    <property type="nucleotide sequence ID" value="NZ_CP017641.1"/>
</dbReference>
<evidence type="ECO:0000313" key="2">
    <source>
        <dbReference type="EMBL" id="APZ96964.1"/>
    </source>
</evidence>
<dbReference type="InterPro" id="IPR013784">
    <property type="entry name" value="Carb-bd-like_fold"/>
</dbReference>
<dbReference type="AlphaFoldDB" id="A0A1P8WSC9"/>
<feature type="signal peptide" evidence="1">
    <location>
        <begin position="1"/>
        <end position="23"/>
    </location>
</feature>
<keyword evidence="3" id="KW-1185">Reference proteome</keyword>